<accession>A0A135HPI8</accession>
<feature type="transmembrane region" description="Helical" evidence="6">
    <location>
        <begin position="218"/>
        <end position="241"/>
    </location>
</feature>
<dbReference type="EMBL" id="LNTU01000039">
    <property type="protein sequence ID" value="KXF75109.1"/>
    <property type="molecule type" value="Genomic_DNA"/>
</dbReference>
<dbReference type="GO" id="GO:0005886">
    <property type="term" value="C:plasma membrane"/>
    <property type="evidence" value="ECO:0007669"/>
    <property type="project" value="UniProtKB-SubCell"/>
</dbReference>
<dbReference type="InterPro" id="IPR036259">
    <property type="entry name" value="MFS_trans_sf"/>
</dbReference>
<feature type="transmembrane region" description="Helical" evidence="6">
    <location>
        <begin position="253"/>
        <end position="275"/>
    </location>
</feature>
<dbReference type="STRING" id="1494590.ATN84_20735"/>
<dbReference type="PROSITE" id="PS50850">
    <property type="entry name" value="MFS"/>
    <property type="match status" value="1"/>
</dbReference>
<feature type="transmembrane region" description="Helical" evidence="6">
    <location>
        <begin position="339"/>
        <end position="365"/>
    </location>
</feature>
<keyword evidence="3 6" id="KW-0812">Transmembrane</keyword>
<feature type="transmembrane region" description="Helical" evidence="6">
    <location>
        <begin position="52"/>
        <end position="75"/>
    </location>
</feature>
<keyword evidence="4 6" id="KW-1133">Transmembrane helix</keyword>
<dbReference type="SUPFAM" id="SSF103473">
    <property type="entry name" value="MFS general substrate transporter"/>
    <property type="match status" value="1"/>
</dbReference>
<dbReference type="GO" id="GO:0022857">
    <property type="term" value="F:transmembrane transporter activity"/>
    <property type="evidence" value="ECO:0007669"/>
    <property type="project" value="InterPro"/>
</dbReference>
<protein>
    <submittedName>
        <fullName evidence="8">MFS transporter</fullName>
    </submittedName>
</protein>
<feature type="transmembrane region" description="Helical" evidence="6">
    <location>
        <begin position="82"/>
        <end position="101"/>
    </location>
</feature>
<proteinExistence type="predicted"/>
<evidence type="ECO:0000256" key="4">
    <source>
        <dbReference type="ARBA" id="ARBA00022989"/>
    </source>
</evidence>
<feature type="transmembrane region" description="Helical" evidence="6">
    <location>
        <begin position="167"/>
        <end position="187"/>
    </location>
</feature>
<keyword evidence="9" id="KW-1185">Reference proteome</keyword>
<feature type="transmembrane region" description="Helical" evidence="6">
    <location>
        <begin position="308"/>
        <end position="327"/>
    </location>
</feature>
<evidence type="ECO:0000256" key="3">
    <source>
        <dbReference type="ARBA" id="ARBA00022692"/>
    </source>
</evidence>
<dbReference type="Pfam" id="PF07690">
    <property type="entry name" value="MFS_1"/>
    <property type="match status" value="1"/>
</dbReference>
<evidence type="ECO:0000256" key="5">
    <source>
        <dbReference type="ARBA" id="ARBA00023136"/>
    </source>
</evidence>
<dbReference type="CDD" id="cd06174">
    <property type="entry name" value="MFS"/>
    <property type="match status" value="1"/>
</dbReference>
<dbReference type="Proteomes" id="UP000070107">
    <property type="component" value="Unassembled WGS sequence"/>
</dbReference>
<comment type="caution">
    <text evidence="8">The sequence shown here is derived from an EMBL/GenBank/DDBJ whole genome shotgun (WGS) entry which is preliminary data.</text>
</comment>
<dbReference type="PANTHER" id="PTHR43124">
    <property type="entry name" value="PURINE EFFLUX PUMP PBUE"/>
    <property type="match status" value="1"/>
</dbReference>
<evidence type="ECO:0000313" key="9">
    <source>
        <dbReference type="Proteomes" id="UP000070107"/>
    </source>
</evidence>
<evidence type="ECO:0000256" key="2">
    <source>
        <dbReference type="ARBA" id="ARBA00022475"/>
    </source>
</evidence>
<name>A0A135HPI8_9HYPH</name>
<dbReference type="RefSeq" id="WP_068884889.1">
    <property type="nucleotide sequence ID" value="NZ_LNTU01000039.1"/>
</dbReference>
<dbReference type="InterPro" id="IPR011701">
    <property type="entry name" value="MFS"/>
</dbReference>
<feature type="transmembrane region" description="Helical" evidence="6">
    <location>
        <begin position="107"/>
        <end position="128"/>
    </location>
</feature>
<dbReference type="Gene3D" id="1.20.1250.20">
    <property type="entry name" value="MFS general substrate transporter like domains"/>
    <property type="match status" value="2"/>
</dbReference>
<evidence type="ECO:0000256" key="1">
    <source>
        <dbReference type="ARBA" id="ARBA00004651"/>
    </source>
</evidence>
<evidence type="ECO:0000256" key="6">
    <source>
        <dbReference type="SAM" id="Phobius"/>
    </source>
</evidence>
<dbReference type="AlphaFoldDB" id="A0A135HPI8"/>
<dbReference type="OrthoDB" id="7841035at2"/>
<organism evidence="8 9">
    <name type="scientific">Paramesorhizobium deserti</name>
    <dbReference type="NCBI Taxonomy" id="1494590"/>
    <lineage>
        <taxon>Bacteria</taxon>
        <taxon>Pseudomonadati</taxon>
        <taxon>Pseudomonadota</taxon>
        <taxon>Alphaproteobacteria</taxon>
        <taxon>Hyphomicrobiales</taxon>
        <taxon>Phyllobacteriaceae</taxon>
        <taxon>Paramesorhizobium</taxon>
    </lineage>
</organism>
<dbReference type="InterPro" id="IPR020846">
    <property type="entry name" value="MFS_dom"/>
</dbReference>
<feature type="domain" description="Major facilitator superfamily (MFS) profile" evidence="7">
    <location>
        <begin position="16"/>
        <end position="397"/>
    </location>
</feature>
<keyword evidence="2" id="KW-1003">Cell membrane</keyword>
<sequence>MVAVLSQPGRATHWPVIGAVVGAGIVASLQVGKVAIAAPMLQTELGLDLASVGWLTGVFALLGLVGGIPAGTIIAGAGDRRIMAFGLFAVFLGAAFGAVAPSFPALVASRVIEGLGFLLITVAGPAILRRVVVAGQRDIAFALWSCFMPAGMAIAMSAGPLFGDWRTLWWCSAGVAGVAMIAIAILVPRAETGKMPSWRNLVTDALAVLGKRGRGPQLLAACFALYSLMFFALFSFLPVLLMQRMGVAHETAGLLSALATGANIIGNLAAGYLLARGVGRPALIVCASIVMGVSALGIFLPVFADTPTFLLCLVFSAVGGLIPATLLSSASVIASSAMLAPIVIGLIMQGSNLGQIVGPVAIGAAIDAHGWPAAAVAVLVAAILASLIALALGKHFERGEES</sequence>
<gene>
    <name evidence="8" type="ORF">ATN84_20735</name>
</gene>
<feature type="transmembrane region" description="Helical" evidence="6">
    <location>
        <begin position="371"/>
        <end position="392"/>
    </location>
</feature>
<dbReference type="InterPro" id="IPR050189">
    <property type="entry name" value="MFS_Efflux_Transporters"/>
</dbReference>
<keyword evidence="5 6" id="KW-0472">Membrane</keyword>
<evidence type="ECO:0000313" key="8">
    <source>
        <dbReference type="EMBL" id="KXF75109.1"/>
    </source>
</evidence>
<feature type="transmembrane region" description="Helical" evidence="6">
    <location>
        <begin position="140"/>
        <end position="161"/>
    </location>
</feature>
<reference evidence="8 9" key="1">
    <citation type="submission" date="2015-11" db="EMBL/GenBank/DDBJ databases">
        <title>Draft genome sequence of Paramesorhizobium deserti A-3-E, a strain highly resistant to diverse beta-lactam antibiotics.</title>
        <authorList>
            <person name="Lv R."/>
            <person name="Yang X."/>
            <person name="Fang N."/>
            <person name="Guo J."/>
            <person name="Luo X."/>
            <person name="Peng F."/>
            <person name="Yang R."/>
            <person name="Cui Y."/>
            <person name="Fang C."/>
            <person name="Song Y."/>
        </authorList>
    </citation>
    <scope>NUCLEOTIDE SEQUENCE [LARGE SCALE GENOMIC DNA]</scope>
    <source>
        <strain evidence="8 9">A-3-E</strain>
    </source>
</reference>
<feature type="transmembrane region" description="Helical" evidence="6">
    <location>
        <begin position="282"/>
        <end position="302"/>
    </location>
</feature>
<comment type="subcellular location">
    <subcellularLocation>
        <location evidence="1">Cell membrane</location>
        <topology evidence="1">Multi-pass membrane protein</topology>
    </subcellularLocation>
</comment>
<evidence type="ECO:0000259" key="7">
    <source>
        <dbReference type="PROSITE" id="PS50850"/>
    </source>
</evidence>
<dbReference type="PANTHER" id="PTHR43124:SF3">
    <property type="entry name" value="CHLORAMPHENICOL EFFLUX PUMP RV0191"/>
    <property type="match status" value="1"/>
</dbReference>
<feature type="transmembrane region" description="Helical" evidence="6">
    <location>
        <begin position="12"/>
        <end position="32"/>
    </location>
</feature>